<feature type="transmembrane region" description="Helical" evidence="1">
    <location>
        <begin position="196"/>
        <end position="214"/>
    </location>
</feature>
<comment type="caution">
    <text evidence="2">The sequence shown here is derived from an EMBL/GenBank/DDBJ whole genome shotgun (WGS) entry which is preliminary data.</text>
</comment>
<dbReference type="Proteomes" id="UP000245056">
    <property type="component" value="Unassembled WGS sequence"/>
</dbReference>
<dbReference type="AlphaFoldDB" id="A0A2U2DDH5"/>
<protein>
    <submittedName>
        <fullName evidence="2">Uncharacterized protein</fullName>
    </submittedName>
</protein>
<keyword evidence="1" id="KW-0812">Transmembrane</keyword>
<feature type="transmembrane region" description="Helical" evidence="1">
    <location>
        <begin position="309"/>
        <end position="326"/>
    </location>
</feature>
<name>A0A2U2DDH5_9PSED</name>
<proteinExistence type="predicted"/>
<keyword evidence="1" id="KW-0472">Membrane</keyword>
<accession>A0A2U2DDH5</accession>
<feature type="transmembrane region" description="Helical" evidence="1">
    <location>
        <begin position="12"/>
        <end position="31"/>
    </location>
</feature>
<evidence type="ECO:0000313" key="3">
    <source>
        <dbReference type="Proteomes" id="UP000245056"/>
    </source>
</evidence>
<evidence type="ECO:0000256" key="1">
    <source>
        <dbReference type="SAM" id="Phobius"/>
    </source>
</evidence>
<keyword evidence="1" id="KW-1133">Transmembrane helix</keyword>
<sequence length="384" mass="44255">MINNSSLRFLSRLLAFFCILAFFQVVFYINFDYYFVSNGSYLNIPDHIFYEGVVTGFGLAPDISSLNNYVVSFIYSIFYILGMSDLVLVSLVLNIIILSYAYSRTELLCFHVTQRFLPLLYWMGLLSVLQFSILINKDSFGVLFYVLLVSYLMLRRKTDLLLLLILCPVRLQFFLVLSFSIFLVGGINSRKGRLKVIAKVAFLYCLCSVIALYLESNESLLAHSYYSEGGVAYWISTLNSQYYIGSFLLNVLKPIQYVYDLFRSAIIDDSLLGWGVYFSRLYLVFVILILSVRFCSAVYLPWRFFERREKFFVSIVVCSFFLVYSISPIVDYRYLINIAPVLMLFFVMRKPQSIHGQVKVSEGQIQPSSRVDGAMAIAPETLRS</sequence>
<gene>
    <name evidence="2" type="ORF">C9I49_02835</name>
</gene>
<feature type="transmembrane region" description="Helical" evidence="1">
    <location>
        <begin position="160"/>
        <end position="184"/>
    </location>
</feature>
<dbReference type="EMBL" id="QFAW01000003">
    <property type="protein sequence ID" value="PWE47448.1"/>
    <property type="molecule type" value="Genomic_DNA"/>
</dbReference>
<organism evidence="2 3">
    <name type="scientific">Pseudomonas prosekii</name>
    <dbReference type="NCBI Taxonomy" id="1148509"/>
    <lineage>
        <taxon>Bacteria</taxon>
        <taxon>Pseudomonadati</taxon>
        <taxon>Pseudomonadota</taxon>
        <taxon>Gammaproteobacteria</taxon>
        <taxon>Pseudomonadales</taxon>
        <taxon>Pseudomonadaceae</taxon>
        <taxon>Pseudomonas</taxon>
    </lineage>
</organism>
<feature type="transmembrane region" description="Helical" evidence="1">
    <location>
        <begin position="119"/>
        <end position="148"/>
    </location>
</feature>
<dbReference type="RefSeq" id="WP_109520080.1">
    <property type="nucleotide sequence ID" value="NZ_QFAW01000003.1"/>
</dbReference>
<evidence type="ECO:0000313" key="2">
    <source>
        <dbReference type="EMBL" id="PWE47448.1"/>
    </source>
</evidence>
<reference evidence="2 3" key="1">
    <citation type="submission" date="2018-05" db="EMBL/GenBank/DDBJ databases">
        <title>Genome sequences of two Antarctic strains of Pseudomonas prosekii: insights into adaptation to extreme conditions.</title>
        <authorList>
            <person name="Snopkova K."/>
            <person name="Dufkova K."/>
            <person name="Cejkova D."/>
            <person name="Sedlacek I."/>
            <person name="Smajs D."/>
        </authorList>
    </citation>
    <scope>NUCLEOTIDE SEQUENCE [LARGE SCALE GENOMIC DNA]</scope>
    <source>
        <strain evidence="2 3">P2673</strain>
    </source>
</reference>
<feature type="transmembrane region" description="Helical" evidence="1">
    <location>
        <begin position="73"/>
        <end position="98"/>
    </location>
</feature>